<proteinExistence type="predicted"/>
<keyword evidence="10" id="KW-0560">Oxidoreductase</keyword>
<dbReference type="Gene3D" id="1.10.640.10">
    <property type="entry name" value="Haem peroxidase domain superfamily, animal type"/>
    <property type="match status" value="1"/>
</dbReference>
<keyword evidence="13" id="KW-0275">Fatty acid biosynthesis</keyword>
<evidence type="ECO:0000256" key="5">
    <source>
        <dbReference type="ARBA" id="ARBA00022723"/>
    </source>
</evidence>
<evidence type="ECO:0000313" key="14">
    <source>
        <dbReference type="EMBL" id="BBX23666.1"/>
    </source>
</evidence>
<keyword evidence="2" id="KW-0444">Lipid biosynthesis</keyword>
<dbReference type="SUPFAM" id="SSF56634">
    <property type="entry name" value="Heme-dependent catalase-like"/>
    <property type="match status" value="1"/>
</dbReference>
<dbReference type="GO" id="GO:0020037">
    <property type="term" value="F:heme binding"/>
    <property type="evidence" value="ECO:0007669"/>
    <property type="project" value="InterPro"/>
</dbReference>
<dbReference type="GO" id="GO:0006979">
    <property type="term" value="P:response to oxidative stress"/>
    <property type="evidence" value="ECO:0007669"/>
    <property type="project" value="InterPro"/>
</dbReference>
<keyword evidence="3" id="KW-0575">Peroxidase</keyword>
<keyword evidence="5" id="KW-0479">Metal-binding</keyword>
<dbReference type="InterPro" id="IPR019791">
    <property type="entry name" value="Haem_peroxidase_animal"/>
</dbReference>
<name>A0AAD1MIC2_9MYCO</name>
<dbReference type="Proteomes" id="UP000467636">
    <property type="component" value="Chromosome"/>
</dbReference>
<keyword evidence="12" id="KW-0443">Lipid metabolism</keyword>
<evidence type="ECO:0000256" key="12">
    <source>
        <dbReference type="ARBA" id="ARBA00023098"/>
    </source>
</evidence>
<evidence type="ECO:0000313" key="15">
    <source>
        <dbReference type="Proteomes" id="UP000467636"/>
    </source>
</evidence>
<dbReference type="PRINTS" id="PR00457">
    <property type="entry name" value="ANPEROXIDASE"/>
</dbReference>
<evidence type="ECO:0000256" key="1">
    <source>
        <dbReference type="ARBA" id="ARBA00001913"/>
    </source>
</evidence>
<organism evidence="14 15">
    <name type="scientific">Mycolicibacter terrae</name>
    <dbReference type="NCBI Taxonomy" id="1788"/>
    <lineage>
        <taxon>Bacteria</taxon>
        <taxon>Bacillati</taxon>
        <taxon>Actinomycetota</taxon>
        <taxon>Actinomycetes</taxon>
        <taxon>Mycobacteriales</taxon>
        <taxon>Mycobacteriaceae</taxon>
        <taxon>Mycolicibacter</taxon>
    </lineage>
</organism>
<dbReference type="GO" id="GO:0006633">
    <property type="term" value="P:fatty acid biosynthetic process"/>
    <property type="evidence" value="ECO:0007669"/>
    <property type="project" value="UniProtKB-KW"/>
</dbReference>
<dbReference type="SUPFAM" id="SSF48113">
    <property type="entry name" value="Heme-dependent peroxidases"/>
    <property type="match status" value="1"/>
</dbReference>
<evidence type="ECO:0000256" key="11">
    <source>
        <dbReference type="ARBA" id="ARBA00023004"/>
    </source>
</evidence>
<keyword evidence="11" id="KW-0408">Iron</keyword>
<accession>A0AAD1MIC2</accession>
<dbReference type="EMBL" id="AP022564">
    <property type="protein sequence ID" value="BBX23666.1"/>
    <property type="molecule type" value="Genomic_DNA"/>
</dbReference>
<keyword evidence="6" id="KW-0925">Oxylipin biosynthesis</keyword>
<comment type="cofactor">
    <cofactor evidence="1">
        <name>Ca(2+)</name>
        <dbReference type="ChEBI" id="CHEBI:29108"/>
    </cofactor>
</comment>
<reference evidence="14 15" key="1">
    <citation type="journal article" date="2019" name="Emerg. Microbes Infect.">
        <title>Comprehensive subspecies identification of 175 nontuberculous mycobacteria species based on 7547 genomic profiles.</title>
        <authorList>
            <person name="Matsumoto Y."/>
            <person name="Kinjo T."/>
            <person name="Motooka D."/>
            <person name="Nabeya D."/>
            <person name="Jung N."/>
            <person name="Uechi K."/>
            <person name="Horii T."/>
            <person name="Iida T."/>
            <person name="Fujita J."/>
            <person name="Nakamura S."/>
        </authorList>
    </citation>
    <scope>NUCLEOTIDE SEQUENCE [LARGE SCALE GENOMIC DNA]</scope>
    <source>
        <strain evidence="14 15">JCM 12143</strain>
    </source>
</reference>
<evidence type="ECO:0000256" key="10">
    <source>
        <dbReference type="ARBA" id="ARBA00023002"/>
    </source>
</evidence>
<keyword evidence="4" id="KW-0349">Heme</keyword>
<dbReference type="InterPro" id="IPR050783">
    <property type="entry name" value="Oxylipin_biosynth_metab"/>
</dbReference>
<dbReference type="GO" id="GO:0004601">
    <property type="term" value="F:peroxidase activity"/>
    <property type="evidence" value="ECO:0007669"/>
    <property type="project" value="UniProtKB-KW"/>
</dbReference>
<keyword evidence="9" id="KW-0223">Dioxygenase</keyword>
<keyword evidence="7" id="KW-0611">Plant defense</keyword>
<dbReference type="InterPro" id="IPR037120">
    <property type="entry name" value="Haem_peroxidase_sf_animal"/>
</dbReference>
<evidence type="ECO:0008006" key="16">
    <source>
        <dbReference type="Google" id="ProtNLM"/>
    </source>
</evidence>
<dbReference type="GO" id="GO:0031408">
    <property type="term" value="P:oxylipin biosynthetic process"/>
    <property type="evidence" value="ECO:0007669"/>
    <property type="project" value="UniProtKB-KW"/>
</dbReference>
<evidence type="ECO:0000256" key="3">
    <source>
        <dbReference type="ARBA" id="ARBA00022559"/>
    </source>
</evidence>
<dbReference type="PANTHER" id="PTHR11903">
    <property type="entry name" value="PROSTAGLANDIN G/H SYNTHASE"/>
    <property type="match status" value="1"/>
</dbReference>
<dbReference type="InterPro" id="IPR034815">
    <property type="entry name" value="A_dioxygenase"/>
</dbReference>
<dbReference type="InterPro" id="IPR010255">
    <property type="entry name" value="Haem_peroxidase_sf"/>
</dbReference>
<dbReference type="PROSITE" id="PS50292">
    <property type="entry name" value="PEROXIDASE_3"/>
    <property type="match status" value="1"/>
</dbReference>
<sequence>MSRFMSKVAEKADRTIGWSRLPKPLAVAVLVGLRSQLRTYNLYDVGRGAADQPPDDGQAFANRLGARTLNGTYNDVDDPLMGSLGSRFGRNVPPSYTYPEDPAGLLDPNPRLVSRQLLGRDHFQPATTLNLLAAAWIQFEVHDWFSHGTVEERPWQIPLHDHDPWPQRPMTIKRAAPDPSPDSDGPPTFVTGDTHWWDASQVYGSTRDFCDGLRTGHRGQLKLDQVGLPPAELERSLDLTGAAGNFWVGLAILHSLFMREHNAICERLAARYPQLGDQELYEKARLVNAALIAKIHTIDWTPAIIAHPTTVFAMRANWFGILGERFRRRFGRITDSEVLQGIPGSPTNHHGVPYSLTEEFVAVYRMHPLIPDSFLFRSLADDCVVAEHEFPDLTLLHVRERLGEIPMADLLYSFGRAHPGALTLHNFPRHLQHFERPDGSLIDLAATDILRVRERGVPRYNEFRRLLRLKPVSSFDELTDNPVWAEELRQLYGDVERVDLMVGMYAEPKPRGFGFSDTAFRIFVLMASRRLASDRFFTRDFRPEIYTEAGMDWVADNDMRSVLLRHFPALAPALEGVANPFAPWRPVDATPRAPAVVAPGGGAAPSHTQRSYVRYREDLERPRADENEVIDRITAALRHNNERAYRKFKHGLRDAHAKSHAILRGELTVYPDLPEELAQGLFAAPATYPVIARISTTSGVLRSDQIRGVRGLAIKVLGVHGPRALADDDATTQDFIMVTHREFLFADAHSYLAQGMPTARVLAMLPDRVLWAGSEVLAAATKVGVRLPPNLAVFIAPNTHILGETFYTSAPLRYGDFVAKMLYAPLSDTVKNLEGQRVPREAGQEAHRDLMVEFFRDNSAEYELRVQLCTDTVTMPIEDATVAWPESASPHRPVAKITFPSQNPYSPERRAFGDDVLSFNSWRALEVHRPLGSINRLKRQVYEASSQFRHTVNAAPRIEPTDIAQLPD</sequence>
<gene>
    <name evidence="14" type="ORF">MTER_30770</name>
</gene>
<dbReference type="AlphaFoldDB" id="A0AAD1MIC2"/>
<evidence type="ECO:0000256" key="2">
    <source>
        <dbReference type="ARBA" id="ARBA00022516"/>
    </source>
</evidence>
<evidence type="ECO:0000256" key="13">
    <source>
        <dbReference type="ARBA" id="ARBA00023160"/>
    </source>
</evidence>
<keyword evidence="15" id="KW-1185">Reference proteome</keyword>
<dbReference type="Pfam" id="PF03098">
    <property type="entry name" value="An_peroxidase"/>
    <property type="match status" value="1"/>
</dbReference>
<evidence type="ECO:0000256" key="9">
    <source>
        <dbReference type="ARBA" id="ARBA00022964"/>
    </source>
</evidence>
<dbReference type="InterPro" id="IPR020835">
    <property type="entry name" value="Catalase_sf"/>
</dbReference>
<keyword evidence="8" id="KW-0276">Fatty acid metabolism</keyword>
<dbReference type="GO" id="GO:0006952">
    <property type="term" value="P:defense response"/>
    <property type="evidence" value="ECO:0007669"/>
    <property type="project" value="UniProtKB-KW"/>
</dbReference>
<dbReference type="GO" id="GO:0046872">
    <property type="term" value="F:metal ion binding"/>
    <property type="evidence" value="ECO:0007669"/>
    <property type="project" value="UniProtKB-KW"/>
</dbReference>
<dbReference type="Gene3D" id="2.40.180.10">
    <property type="entry name" value="Catalase core domain"/>
    <property type="match status" value="1"/>
</dbReference>
<evidence type="ECO:0000256" key="7">
    <source>
        <dbReference type="ARBA" id="ARBA00022821"/>
    </source>
</evidence>
<evidence type="ECO:0000256" key="8">
    <source>
        <dbReference type="ARBA" id="ARBA00022832"/>
    </source>
</evidence>
<dbReference type="CDD" id="cd08152">
    <property type="entry name" value="y4iL_like"/>
    <property type="match status" value="1"/>
</dbReference>
<evidence type="ECO:0000256" key="6">
    <source>
        <dbReference type="ARBA" id="ARBA00022767"/>
    </source>
</evidence>
<dbReference type="PANTHER" id="PTHR11903:SF11">
    <property type="entry name" value="ALPHA-DIOXYGENASE 1"/>
    <property type="match status" value="1"/>
</dbReference>
<protein>
    <recommendedName>
        <fullName evidence="16">Peroxidase</fullName>
    </recommendedName>
</protein>
<evidence type="ECO:0000256" key="4">
    <source>
        <dbReference type="ARBA" id="ARBA00022617"/>
    </source>
</evidence>
<dbReference type="CDD" id="cd09818">
    <property type="entry name" value="PIOX_like"/>
    <property type="match status" value="1"/>
</dbReference>
<dbReference type="GO" id="GO:0016702">
    <property type="term" value="F:oxidoreductase activity, acting on single donors with incorporation of molecular oxygen, incorporation of two atoms of oxygen"/>
    <property type="evidence" value="ECO:0007669"/>
    <property type="project" value="TreeGrafter"/>
</dbReference>